<evidence type="ECO:0000256" key="10">
    <source>
        <dbReference type="ARBA" id="ARBA00023125"/>
    </source>
</evidence>
<evidence type="ECO:0000256" key="12">
    <source>
        <dbReference type="ARBA" id="ARBA00023239"/>
    </source>
</evidence>
<dbReference type="InterPro" id="IPR020629">
    <property type="entry name" value="FPG_Glyclase"/>
</dbReference>
<comment type="catalytic activity">
    <reaction evidence="1">
        <text>Hydrolysis of DNA containing ring-opened 7-methylguanine residues, releasing 2,6-diamino-4-hydroxy-5-(N-methyl)formamidopyrimidine.</text>
        <dbReference type="EC" id="3.2.2.23"/>
    </reaction>
</comment>
<dbReference type="EC" id="4.2.99.18" evidence="19"/>
<keyword evidence="14 19" id="KW-0326">Glycosidase</keyword>
<dbReference type="GO" id="GO:0006979">
    <property type="term" value="P:response to oxidative stress"/>
    <property type="evidence" value="ECO:0007669"/>
    <property type="project" value="UniProtKB-ARBA"/>
</dbReference>
<dbReference type="Pfam" id="PF06827">
    <property type="entry name" value="zf-FPG_IleRS"/>
    <property type="match status" value="1"/>
</dbReference>
<dbReference type="PROSITE" id="PS51066">
    <property type="entry name" value="ZF_FPG_2"/>
    <property type="match status" value="1"/>
</dbReference>
<feature type="domain" description="Formamidopyrimidine-DNA glycosylase catalytic" evidence="18">
    <location>
        <begin position="6"/>
        <end position="123"/>
    </location>
</feature>
<evidence type="ECO:0000256" key="9">
    <source>
        <dbReference type="ARBA" id="ARBA00022833"/>
    </source>
</evidence>
<dbReference type="InterPro" id="IPR015886">
    <property type="entry name" value="H2TH_FPG"/>
</dbReference>
<organism evidence="19 20">
    <name type="scientific">Mobiluncus mulieris</name>
    <dbReference type="NCBI Taxonomy" id="2052"/>
    <lineage>
        <taxon>Bacteria</taxon>
        <taxon>Bacillati</taxon>
        <taxon>Actinomycetota</taxon>
        <taxon>Actinomycetes</taxon>
        <taxon>Actinomycetales</taxon>
        <taxon>Actinomycetaceae</taxon>
        <taxon>Mobiluncus</taxon>
    </lineage>
</organism>
<proteinExistence type="inferred from homology"/>
<keyword evidence="5" id="KW-0479">Metal-binding</keyword>
<evidence type="ECO:0000256" key="1">
    <source>
        <dbReference type="ARBA" id="ARBA00001668"/>
    </source>
</evidence>
<keyword evidence="10" id="KW-0238">DNA-binding</keyword>
<accession>A0ABD4TWD1</accession>
<evidence type="ECO:0000256" key="2">
    <source>
        <dbReference type="ARBA" id="ARBA00001947"/>
    </source>
</evidence>
<dbReference type="PANTHER" id="PTHR22993">
    <property type="entry name" value="FORMAMIDOPYRIMIDINE-DNA GLYCOSYLASE"/>
    <property type="match status" value="1"/>
</dbReference>
<dbReference type="SUPFAM" id="SSF81624">
    <property type="entry name" value="N-terminal domain of MutM-like DNA repair proteins"/>
    <property type="match status" value="1"/>
</dbReference>
<dbReference type="PANTHER" id="PTHR22993:SF9">
    <property type="entry name" value="FORMAMIDOPYRIMIDINE-DNA GLYCOSYLASE"/>
    <property type="match status" value="1"/>
</dbReference>
<evidence type="ECO:0000256" key="7">
    <source>
        <dbReference type="ARBA" id="ARBA00022771"/>
    </source>
</evidence>
<dbReference type="EMBL" id="VSZY01000011">
    <property type="protein sequence ID" value="MCU9969186.1"/>
    <property type="molecule type" value="Genomic_DNA"/>
</dbReference>
<evidence type="ECO:0000313" key="19">
    <source>
        <dbReference type="EMBL" id="MCU9969186.1"/>
    </source>
</evidence>
<evidence type="ECO:0000256" key="13">
    <source>
        <dbReference type="ARBA" id="ARBA00023268"/>
    </source>
</evidence>
<dbReference type="NCBIfam" id="TIGR00577">
    <property type="entry name" value="fpg"/>
    <property type="match status" value="1"/>
</dbReference>
<evidence type="ECO:0000256" key="3">
    <source>
        <dbReference type="ARBA" id="ARBA00009409"/>
    </source>
</evidence>
<dbReference type="InterPro" id="IPR010979">
    <property type="entry name" value="Ribosomal_uS13-like_H2TH"/>
</dbReference>
<dbReference type="NCBIfam" id="NF002211">
    <property type="entry name" value="PRK01103.1"/>
    <property type="match status" value="1"/>
</dbReference>
<evidence type="ECO:0000256" key="4">
    <source>
        <dbReference type="ARBA" id="ARBA00011245"/>
    </source>
</evidence>
<comment type="cofactor">
    <cofactor evidence="2">
        <name>Zn(2+)</name>
        <dbReference type="ChEBI" id="CHEBI:29105"/>
    </cofactor>
</comment>
<evidence type="ECO:0000259" key="18">
    <source>
        <dbReference type="PROSITE" id="PS51068"/>
    </source>
</evidence>
<dbReference type="InterPro" id="IPR012319">
    <property type="entry name" value="FPG_cat"/>
</dbReference>
<comment type="catalytic activity">
    <reaction evidence="15">
        <text>2'-deoxyribonucleotide-(2'-deoxyribose 5'-phosphate)-2'-deoxyribonucleotide-DNA = a 3'-end 2'-deoxyribonucleotide-(2,3-dehydro-2,3-deoxyribose 5'-phosphate)-DNA + a 5'-end 5'-phospho-2'-deoxyribonucleoside-DNA + H(+)</text>
        <dbReference type="Rhea" id="RHEA:66592"/>
        <dbReference type="Rhea" id="RHEA-COMP:13180"/>
        <dbReference type="Rhea" id="RHEA-COMP:16897"/>
        <dbReference type="Rhea" id="RHEA-COMP:17067"/>
        <dbReference type="ChEBI" id="CHEBI:15378"/>
        <dbReference type="ChEBI" id="CHEBI:136412"/>
        <dbReference type="ChEBI" id="CHEBI:157695"/>
        <dbReference type="ChEBI" id="CHEBI:167181"/>
        <dbReference type="EC" id="4.2.99.18"/>
    </reaction>
</comment>
<dbReference type="InterPro" id="IPR010663">
    <property type="entry name" value="Znf_FPG/IleRS"/>
</dbReference>
<dbReference type="GO" id="GO:0008534">
    <property type="term" value="F:oxidized purine nucleobase lesion DNA N-glycosylase activity"/>
    <property type="evidence" value="ECO:0007669"/>
    <property type="project" value="UniProtKB-EC"/>
</dbReference>
<keyword evidence="11" id="KW-0234">DNA repair</keyword>
<keyword evidence="6" id="KW-0227">DNA damage</keyword>
<dbReference type="AlphaFoldDB" id="A0ABD4TWD1"/>
<keyword evidence="12 19" id="KW-0456">Lyase</keyword>
<dbReference type="SMART" id="SM01232">
    <property type="entry name" value="H2TH"/>
    <property type="match status" value="1"/>
</dbReference>
<evidence type="ECO:0000256" key="5">
    <source>
        <dbReference type="ARBA" id="ARBA00022723"/>
    </source>
</evidence>
<feature type="domain" description="FPG-type" evidence="17">
    <location>
        <begin position="262"/>
        <end position="296"/>
    </location>
</feature>
<evidence type="ECO:0000256" key="15">
    <source>
        <dbReference type="ARBA" id="ARBA00044632"/>
    </source>
</evidence>
<dbReference type="GO" id="GO:0008270">
    <property type="term" value="F:zinc ion binding"/>
    <property type="evidence" value="ECO:0007669"/>
    <property type="project" value="UniProtKB-KW"/>
</dbReference>
<comment type="subunit">
    <text evidence="4">Monomer.</text>
</comment>
<dbReference type="CDD" id="cd08966">
    <property type="entry name" value="EcFpg-like_N"/>
    <property type="match status" value="1"/>
</dbReference>
<protein>
    <submittedName>
        <fullName evidence="19">Bifunctional DNA-formamidopyrimidine glycosylase/DNA-(Apurinic or apyrimidinic site) lyase</fullName>
        <ecNumber evidence="19">3.2.2.23</ecNumber>
        <ecNumber evidence="19">4.2.99.18</ecNumber>
    </submittedName>
</protein>
<dbReference type="Gene3D" id="1.10.8.50">
    <property type="match status" value="1"/>
</dbReference>
<dbReference type="Gene3D" id="3.20.190.10">
    <property type="entry name" value="MutM-like, N-terminal"/>
    <property type="match status" value="1"/>
</dbReference>
<dbReference type="FunFam" id="1.10.8.50:FF:000003">
    <property type="entry name" value="Formamidopyrimidine-DNA glycosylase"/>
    <property type="match status" value="1"/>
</dbReference>
<gene>
    <name evidence="19" type="primary">mutM</name>
    <name evidence="19" type="ORF">FYZ43_07205</name>
</gene>
<reference evidence="19 20" key="1">
    <citation type="submission" date="2019-08" db="EMBL/GenBank/DDBJ databases">
        <title>Comparison of rpoB and gyrB Sequences from Mobiluncus Species and Development of a Multiplex PCR Method for Clinical Detection of Mobiluncus curtisii and Mobiluncus mulieris.</title>
        <authorList>
            <person name="Yang L."/>
            <person name="Shen Y."/>
            <person name="Xu G."/>
            <person name="Shu L.-B."/>
            <person name="Hu J."/>
            <person name="Zhang R."/>
            <person name="Wang Y."/>
            <person name="Zhou H.-W."/>
            <person name="Zhang X."/>
        </authorList>
    </citation>
    <scope>NUCLEOTIDE SEQUENCE [LARGE SCALE GENOMIC DNA]</scope>
    <source>
        <strain evidence="19 20">M26</strain>
    </source>
</reference>
<dbReference type="SUPFAM" id="SSF46946">
    <property type="entry name" value="S13-like H2TH domain"/>
    <property type="match status" value="1"/>
</dbReference>
<dbReference type="InterPro" id="IPR035937">
    <property type="entry name" value="FPG_N"/>
</dbReference>
<evidence type="ECO:0000256" key="16">
    <source>
        <dbReference type="PROSITE-ProRule" id="PRU00391"/>
    </source>
</evidence>
<comment type="similarity">
    <text evidence="3">Belongs to the FPG family.</text>
</comment>
<dbReference type="SMART" id="SM00898">
    <property type="entry name" value="Fapy_DNA_glyco"/>
    <property type="match status" value="1"/>
</dbReference>
<name>A0ABD4TWD1_9ACTO</name>
<dbReference type="Pfam" id="PF06831">
    <property type="entry name" value="H2TH"/>
    <property type="match status" value="1"/>
</dbReference>
<comment type="caution">
    <text evidence="19">The sequence shown here is derived from an EMBL/GenBank/DDBJ whole genome shotgun (WGS) entry which is preliminary data.</text>
</comment>
<evidence type="ECO:0000256" key="8">
    <source>
        <dbReference type="ARBA" id="ARBA00022801"/>
    </source>
</evidence>
<keyword evidence="9" id="KW-0862">Zinc</keyword>
<sequence length="306" mass="33309">MGILMPELPEVETIRRNLSSHLLNTCVTAVSAPTHPRSLRFQPGGFSRFHELLVGKRLESVSRRGKFLWLELSGNQTAWCFHLGMSGQLRLAAGDITALPHERLRFTLDNGLELVFCDQRTFGHTEVRALEPTTDGAPGGMGTEQALLPAGLGHIARDVLDPNLDVNWVVSRLRSSRRAIKTKLLDQATVSGIGNIYADETLFAAGVHPATLAKNLSGEDLRNLLEVAASVMRHALEFGGTSFDQLYVDSWGNPGDFASELQVYGRGGQACHQCGQALDKIVLDGRATVFCAHCTPAHHPAVRKAD</sequence>
<dbReference type="Pfam" id="PF01149">
    <property type="entry name" value="Fapy_DNA_glyco"/>
    <property type="match status" value="1"/>
</dbReference>
<dbReference type="InterPro" id="IPR000214">
    <property type="entry name" value="Znf_DNA_glyclase/AP_lyase"/>
</dbReference>
<evidence type="ECO:0000256" key="6">
    <source>
        <dbReference type="ARBA" id="ARBA00022763"/>
    </source>
</evidence>
<dbReference type="Proteomes" id="UP001209486">
    <property type="component" value="Unassembled WGS sequence"/>
</dbReference>
<evidence type="ECO:0000256" key="11">
    <source>
        <dbReference type="ARBA" id="ARBA00023204"/>
    </source>
</evidence>
<dbReference type="GO" id="GO:0003690">
    <property type="term" value="F:double-stranded DNA binding"/>
    <property type="evidence" value="ECO:0007669"/>
    <property type="project" value="UniProtKB-ARBA"/>
</dbReference>
<keyword evidence="13" id="KW-0511">Multifunctional enzyme</keyword>
<dbReference type="SUPFAM" id="SSF57716">
    <property type="entry name" value="Glucocorticoid receptor-like (DNA-binding domain)"/>
    <property type="match status" value="1"/>
</dbReference>
<evidence type="ECO:0000259" key="17">
    <source>
        <dbReference type="PROSITE" id="PS51066"/>
    </source>
</evidence>
<dbReference type="PROSITE" id="PS51068">
    <property type="entry name" value="FPG_CAT"/>
    <property type="match status" value="1"/>
</dbReference>
<dbReference type="GO" id="GO:0140078">
    <property type="term" value="F:class I DNA-(apurinic or apyrimidinic site) endonuclease activity"/>
    <property type="evidence" value="ECO:0007669"/>
    <property type="project" value="UniProtKB-EC"/>
</dbReference>
<keyword evidence="7 16" id="KW-0863">Zinc-finger</keyword>
<keyword evidence="8 19" id="KW-0378">Hydrolase</keyword>
<dbReference type="GO" id="GO:0006281">
    <property type="term" value="P:DNA repair"/>
    <property type="evidence" value="ECO:0007669"/>
    <property type="project" value="UniProtKB-KW"/>
</dbReference>
<dbReference type="EC" id="3.2.2.23" evidence="19"/>
<evidence type="ECO:0000256" key="14">
    <source>
        <dbReference type="ARBA" id="ARBA00023295"/>
    </source>
</evidence>
<evidence type="ECO:0000313" key="20">
    <source>
        <dbReference type="Proteomes" id="UP001209486"/>
    </source>
</evidence>